<gene>
    <name evidence="1" type="ORF">IHE45_15G039100</name>
</gene>
<proteinExistence type="predicted"/>
<dbReference type="EMBL" id="CM037025">
    <property type="protein sequence ID" value="KAH7661085.1"/>
    <property type="molecule type" value="Genomic_DNA"/>
</dbReference>
<sequence length="207" mass="22184">MTADVRARLRMMKDELDGKRNREFITRDLLGGCSLGSPVPAGWDRGLDLLSGSDRLHRQLNDLNLPPPAPVAASSSAMSEVSTVLDLRVVGGAPAEYQSVCTLEKVRVALERAERESRGRRRGLDGSPSPSSSTTSSSVKRRLGEEEDGMDGSDSSDGSAMMAAGCPGCLLYVLISRQNPRCPRCASHVPVPVVPKRIKIDLNSVSP</sequence>
<protein>
    <submittedName>
        <fullName evidence="1">Uncharacterized protein</fullName>
    </submittedName>
</protein>
<evidence type="ECO:0000313" key="1">
    <source>
        <dbReference type="EMBL" id="KAH7661085.1"/>
    </source>
</evidence>
<organism evidence="1 2">
    <name type="scientific">Dioscorea alata</name>
    <name type="common">Purple yam</name>
    <dbReference type="NCBI Taxonomy" id="55571"/>
    <lineage>
        <taxon>Eukaryota</taxon>
        <taxon>Viridiplantae</taxon>
        <taxon>Streptophyta</taxon>
        <taxon>Embryophyta</taxon>
        <taxon>Tracheophyta</taxon>
        <taxon>Spermatophyta</taxon>
        <taxon>Magnoliopsida</taxon>
        <taxon>Liliopsida</taxon>
        <taxon>Dioscoreales</taxon>
        <taxon>Dioscoreaceae</taxon>
        <taxon>Dioscorea</taxon>
    </lineage>
</organism>
<keyword evidence="2" id="KW-1185">Reference proteome</keyword>
<accession>A0ACB7UKP4</accession>
<evidence type="ECO:0000313" key="2">
    <source>
        <dbReference type="Proteomes" id="UP000827976"/>
    </source>
</evidence>
<reference evidence="2" key="1">
    <citation type="journal article" date="2022" name="Nat. Commun.">
        <title>Chromosome evolution and the genetic basis of agronomically important traits in greater yam.</title>
        <authorList>
            <person name="Bredeson J.V."/>
            <person name="Lyons J.B."/>
            <person name="Oniyinde I.O."/>
            <person name="Okereke N.R."/>
            <person name="Kolade O."/>
            <person name="Nnabue I."/>
            <person name="Nwadili C.O."/>
            <person name="Hribova E."/>
            <person name="Parker M."/>
            <person name="Nwogha J."/>
            <person name="Shu S."/>
            <person name="Carlson J."/>
            <person name="Kariba R."/>
            <person name="Muthemba S."/>
            <person name="Knop K."/>
            <person name="Barton G.J."/>
            <person name="Sherwood A.V."/>
            <person name="Lopez-Montes A."/>
            <person name="Asiedu R."/>
            <person name="Jamnadass R."/>
            <person name="Muchugi A."/>
            <person name="Goodstein D."/>
            <person name="Egesi C.N."/>
            <person name="Featherston J."/>
            <person name="Asfaw A."/>
            <person name="Simpson G.G."/>
            <person name="Dolezel J."/>
            <person name="Hendre P.S."/>
            <person name="Van Deynze A."/>
            <person name="Kumar P.L."/>
            <person name="Obidiegwu J.E."/>
            <person name="Bhattacharjee R."/>
            <person name="Rokhsar D.S."/>
        </authorList>
    </citation>
    <scope>NUCLEOTIDE SEQUENCE [LARGE SCALE GENOMIC DNA]</scope>
    <source>
        <strain evidence="2">cv. TDa95/00328</strain>
    </source>
</reference>
<comment type="caution">
    <text evidence="1">The sequence shown here is derived from an EMBL/GenBank/DDBJ whole genome shotgun (WGS) entry which is preliminary data.</text>
</comment>
<dbReference type="Proteomes" id="UP000827976">
    <property type="component" value="Chromosome 15"/>
</dbReference>
<name>A0ACB7UKP4_DIOAL</name>